<organism evidence="9 10">
    <name type="scientific">Rhizobium esperanzae</name>
    <dbReference type="NCBI Taxonomy" id="1967781"/>
    <lineage>
        <taxon>Bacteria</taxon>
        <taxon>Pseudomonadati</taxon>
        <taxon>Pseudomonadota</taxon>
        <taxon>Alphaproteobacteria</taxon>
        <taxon>Hyphomicrobiales</taxon>
        <taxon>Rhizobiaceae</taxon>
        <taxon>Rhizobium/Agrobacterium group</taxon>
        <taxon>Rhizobium</taxon>
    </lineage>
</organism>
<dbReference type="NCBIfam" id="NF004638">
    <property type="entry name" value="PRK05988.1"/>
    <property type="match status" value="1"/>
</dbReference>
<dbReference type="PANTHER" id="PTHR43342:SF1">
    <property type="entry name" value="BIFURCATING [FEFE] HYDROGENASE GAMMA SUBUNIT"/>
    <property type="match status" value="1"/>
</dbReference>
<evidence type="ECO:0000313" key="9">
    <source>
        <dbReference type="EMBL" id="OWO96376.1"/>
    </source>
</evidence>
<evidence type="ECO:0000256" key="2">
    <source>
        <dbReference type="ARBA" id="ARBA00022714"/>
    </source>
</evidence>
<evidence type="ECO:0000256" key="5">
    <source>
        <dbReference type="ARBA" id="ARBA00023014"/>
    </source>
</evidence>
<dbReference type="PIRSF" id="PIRSF000216">
    <property type="entry name" value="NADH_DH_24kDa"/>
    <property type="match status" value="1"/>
</dbReference>
<dbReference type="FunFam" id="1.10.10.1590:FF:000001">
    <property type="entry name" value="NADH-quinone oxidoreductase subunit E"/>
    <property type="match status" value="1"/>
</dbReference>
<dbReference type="GO" id="GO:0046872">
    <property type="term" value="F:metal ion binding"/>
    <property type="evidence" value="ECO:0007669"/>
    <property type="project" value="UniProtKB-KW"/>
</dbReference>
<keyword evidence="4 8" id="KW-0408">Iron</keyword>
<dbReference type="EMBL" id="MXPU01000002">
    <property type="protein sequence ID" value="OWO96376.1"/>
    <property type="molecule type" value="Genomic_DNA"/>
</dbReference>
<evidence type="ECO:0000256" key="8">
    <source>
        <dbReference type="PIRSR" id="PIRSR000216-1"/>
    </source>
</evidence>
<feature type="binding site" evidence="8">
    <location>
        <position position="129"/>
    </location>
    <ligand>
        <name>[2Fe-2S] cluster</name>
        <dbReference type="ChEBI" id="CHEBI:190135"/>
    </ligand>
</feature>
<comment type="caution">
    <text evidence="9">The sequence shown here is derived from an EMBL/GenBank/DDBJ whole genome shotgun (WGS) entry which is preliminary data.</text>
</comment>
<dbReference type="RefSeq" id="WP_011427054.1">
    <property type="nucleotide sequence ID" value="NZ_MXPU01000002.1"/>
</dbReference>
<gene>
    <name evidence="9" type="ORF">B5E41_02635</name>
</gene>
<evidence type="ECO:0000256" key="4">
    <source>
        <dbReference type="ARBA" id="ARBA00023004"/>
    </source>
</evidence>
<evidence type="ECO:0000256" key="6">
    <source>
        <dbReference type="ARBA" id="ARBA00034078"/>
    </source>
</evidence>
<dbReference type="Gene3D" id="3.40.30.10">
    <property type="entry name" value="Glutaredoxin"/>
    <property type="match status" value="1"/>
</dbReference>
<evidence type="ECO:0000256" key="1">
    <source>
        <dbReference type="ARBA" id="ARBA00010643"/>
    </source>
</evidence>
<dbReference type="Pfam" id="PF01257">
    <property type="entry name" value="2Fe-2S_thioredx"/>
    <property type="match status" value="1"/>
</dbReference>
<dbReference type="CDD" id="cd03081">
    <property type="entry name" value="TRX_Fd_NuoE_FDH_gamma"/>
    <property type="match status" value="1"/>
</dbReference>
<dbReference type="AlphaFoldDB" id="A0A246DZZ9"/>
<proteinExistence type="inferred from homology"/>
<evidence type="ECO:0000313" key="10">
    <source>
        <dbReference type="Proteomes" id="UP000197269"/>
    </source>
</evidence>
<accession>A0A246DZZ9</accession>
<dbReference type="Gene3D" id="1.10.10.1590">
    <property type="entry name" value="NADH-quinone oxidoreductase subunit E"/>
    <property type="match status" value="1"/>
</dbReference>
<comment type="cofactor">
    <cofactor evidence="6">
        <name>[2Fe-2S] cluster</name>
        <dbReference type="ChEBI" id="CHEBI:190135"/>
    </cofactor>
</comment>
<feature type="binding site" evidence="8">
    <location>
        <position position="125"/>
    </location>
    <ligand>
        <name>[2Fe-2S] cluster</name>
        <dbReference type="ChEBI" id="CHEBI:190135"/>
    </ligand>
</feature>
<evidence type="ECO:0000256" key="3">
    <source>
        <dbReference type="ARBA" id="ARBA00022723"/>
    </source>
</evidence>
<dbReference type="InterPro" id="IPR036249">
    <property type="entry name" value="Thioredoxin-like_sf"/>
</dbReference>
<dbReference type="GO" id="GO:0016491">
    <property type="term" value="F:oxidoreductase activity"/>
    <property type="evidence" value="ECO:0007669"/>
    <property type="project" value="InterPro"/>
</dbReference>
<comment type="catalytic activity">
    <reaction evidence="7">
        <text>a quinone + NADH + 5 H(+)(in) = a quinol + NAD(+) + 4 H(+)(out)</text>
        <dbReference type="Rhea" id="RHEA:57888"/>
        <dbReference type="ChEBI" id="CHEBI:15378"/>
        <dbReference type="ChEBI" id="CHEBI:24646"/>
        <dbReference type="ChEBI" id="CHEBI:57540"/>
        <dbReference type="ChEBI" id="CHEBI:57945"/>
        <dbReference type="ChEBI" id="CHEBI:132124"/>
    </reaction>
</comment>
<feature type="binding site" evidence="8">
    <location>
        <position position="84"/>
    </location>
    <ligand>
        <name>[2Fe-2S] cluster</name>
        <dbReference type="ChEBI" id="CHEBI:190135"/>
    </ligand>
</feature>
<dbReference type="PROSITE" id="PS01099">
    <property type="entry name" value="COMPLEX1_24K"/>
    <property type="match status" value="1"/>
</dbReference>
<comment type="cofactor">
    <cofactor evidence="8">
        <name>[2Fe-2S] cluster</name>
        <dbReference type="ChEBI" id="CHEBI:190135"/>
    </cofactor>
    <text evidence="8">Binds 1 [2Fe-2S] cluster.</text>
</comment>
<comment type="similarity">
    <text evidence="1">Belongs to the complex I 24 kDa subunit family.</text>
</comment>
<dbReference type="InterPro" id="IPR041921">
    <property type="entry name" value="NuoE_N"/>
</dbReference>
<evidence type="ECO:0000256" key="7">
    <source>
        <dbReference type="ARBA" id="ARBA00047712"/>
    </source>
</evidence>
<reference evidence="9 10" key="1">
    <citation type="submission" date="2017-03" db="EMBL/GenBank/DDBJ databases">
        <title>Genome of strain Rhizobium sp. CNPSo 668.</title>
        <authorList>
            <person name="Ribeiro R."/>
        </authorList>
    </citation>
    <scope>NUCLEOTIDE SEQUENCE [LARGE SCALE GENOMIC DNA]</scope>
    <source>
        <strain evidence="9 10">CNPSo 668</strain>
    </source>
</reference>
<keyword evidence="3 8" id="KW-0479">Metal-binding</keyword>
<dbReference type="GO" id="GO:0051537">
    <property type="term" value="F:2 iron, 2 sulfur cluster binding"/>
    <property type="evidence" value="ECO:0007669"/>
    <property type="project" value="UniProtKB-KW"/>
</dbReference>
<protein>
    <submittedName>
        <fullName evidence="9">Formate dehydrogenase subunit gamma</fullName>
    </submittedName>
</protein>
<dbReference type="SUPFAM" id="SSF52833">
    <property type="entry name" value="Thioredoxin-like"/>
    <property type="match status" value="1"/>
</dbReference>
<feature type="binding site" evidence="8">
    <location>
        <position position="89"/>
    </location>
    <ligand>
        <name>[2Fe-2S] cluster</name>
        <dbReference type="ChEBI" id="CHEBI:190135"/>
    </ligand>
</feature>
<dbReference type="Proteomes" id="UP000197269">
    <property type="component" value="Unassembled WGS sequence"/>
</dbReference>
<name>A0A246DZZ9_9HYPH</name>
<keyword evidence="2 8" id="KW-0001">2Fe-2S</keyword>
<dbReference type="InterPro" id="IPR028431">
    <property type="entry name" value="NADP_DH_HndA-like"/>
</dbReference>
<sequence length="159" mass="17381">MTIHIAEGDIAARTRSIVADLRSLEGPLLPILHQVQQEFGYVPQQALPVIAEELNLSRAEVHGVMTFYHDYRDHPAGRHVLKLCRAEACQSMGGDALAERIKALLGIDFHQTTLDGSVTLEAVYCLGLCACAPSAMLDGEVYGRLDDQLATELVAEARR</sequence>
<keyword evidence="5 8" id="KW-0411">Iron-sulfur</keyword>
<dbReference type="InterPro" id="IPR002023">
    <property type="entry name" value="NuoE-like"/>
</dbReference>
<dbReference type="PANTHER" id="PTHR43342">
    <property type="entry name" value="NADH-QUINONE OXIDOREDUCTASE, E SUBUNIT"/>
    <property type="match status" value="1"/>
</dbReference>